<proteinExistence type="predicted"/>
<gene>
    <name evidence="1" type="ORF">HNP84_004208</name>
</gene>
<dbReference type="Proteomes" id="UP000578449">
    <property type="component" value="Unassembled WGS sequence"/>
</dbReference>
<evidence type="ECO:0000313" key="1">
    <source>
        <dbReference type="EMBL" id="MBB5134476.1"/>
    </source>
</evidence>
<name>A0A840P7B3_9ACTN</name>
<dbReference type="EMBL" id="JACHGN010000008">
    <property type="protein sequence ID" value="MBB5134476.1"/>
    <property type="molecule type" value="Genomic_DNA"/>
</dbReference>
<organism evidence="1 2">
    <name type="scientific">Thermocatellispora tengchongensis</name>
    <dbReference type="NCBI Taxonomy" id="1073253"/>
    <lineage>
        <taxon>Bacteria</taxon>
        <taxon>Bacillati</taxon>
        <taxon>Actinomycetota</taxon>
        <taxon>Actinomycetes</taxon>
        <taxon>Streptosporangiales</taxon>
        <taxon>Streptosporangiaceae</taxon>
        <taxon>Thermocatellispora</taxon>
    </lineage>
</organism>
<comment type="caution">
    <text evidence="1">The sequence shown here is derived from an EMBL/GenBank/DDBJ whole genome shotgun (WGS) entry which is preliminary data.</text>
</comment>
<protein>
    <submittedName>
        <fullName evidence="1">Uncharacterized protein</fullName>
    </submittedName>
</protein>
<accession>A0A840P7B3</accession>
<sequence length="63" mass="6482">MRTLRVVWVPGGDLLRGICHCGAEHVAEGPAEIWEWLLGHPDGHDAAPPPVLVAAPSGAGAAP</sequence>
<dbReference type="RefSeq" id="WP_185051376.1">
    <property type="nucleotide sequence ID" value="NZ_BAABIX010000007.1"/>
</dbReference>
<keyword evidence="2" id="KW-1185">Reference proteome</keyword>
<dbReference type="AlphaFoldDB" id="A0A840P7B3"/>
<reference evidence="1 2" key="1">
    <citation type="submission" date="2020-08" db="EMBL/GenBank/DDBJ databases">
        <title>Genomic Encyclopedia of Type Strains, Phase IV (KMG-IV): sequencing the most valuable type-strain genomes for metagenomic binning, comparative biology and taxonomic classification.</title>
        <authorList>
            <person name="Goeker M."/>
        </authorList>
    </citation>
    <scope>NUCLEOTIDE SEQUENCE [LARGE SCALE GENOMIC DNA]</scope>
    <source>
        <strain evidence="1 2">DSM 45615</strain>
    </source>
</reference>
<evidence type="ECO:0000313" key="2">
    <source>
        <dbReference type="Proteomes" id="UP000578449"/>
    </source>
</evidence>